<evidence type="ECO:0000313" key="4">
    <source>
        <dbReference type="Proteomes" id="UP000255269"/>
    </source>
</evidence>
<evidence type="ECO:0000256" key="2">
    <source>
        <dbReference type="SAM" id="MobiDB-lite"/>
    </source>
</evidence>
<dbReference type="RefSeq" id="WP_115056848.1">
    <property type="nucleotide sequence ID" value="NZ_UGJF01000001.1"/>
</dbReference>
<proteinExistence type="predicted"/>
<name>A0A377Q223_9HELI</name>
<protein>
    <submittedName>
        <fullName evidence="3">Uncharacterized protein</fullName>
    </submittedName>
</protein>
<accession>A0A377Q223</accession>
<reference evidence="3 4" key="1">
    <citation type="submission" date="2018-06" db="EMBL/GenBank/DDBJ databases">
        <authorList>
            <consortium name="Pathogen Informatics"/>
            <person name="Doyle S."/>
        </authorList>
    </citation>
    <scope>NUCLEOTIDE SEQUENCE [LARGE SCALE GENOMIC DNA]</scope>
    <source>
        <strain evidence="3 4">NCTC13156</strain>
    </source>
</reference>
<dbReference type="Proteomes" id="UP000255269">
    <property type="component" value="Unassembled WGS sequence"/>
</dbReference>
<organism evidence="3 4">
    <name type="scientific">Helicobacter pullorum</name>
    <dbReference type="NCBI Taxonomy" id="35818"/>
    <lineage>
        <taxon>Bacteria</taxon>
        <taxon>Pseudomonadati</taxon>
        <taxon>Campylobacterota</taxon>
        <taxon>Epsilonproteobacteria</taxon>
        <taxon>Campylobacterales</taxon>
        <taxon>Helicobacteraceae</taxon>
        <taxon>Helicobacter</taxon>
    </lineage>
</organism>
<gene>
    <name evidence="3" type="ORF">NCTC13156_00744</name>
</gene>
<dbReference type="AlphaFoldDB" id="A0A377Q223"/>
<evidence type="ECO:0000313" key="3">
    <source>
        <dbReference type="EMBL" id="STQ87923.1"/>
    </source>
</evidence>
<sequence length="467" mass="52169">MYYIDARGNYSSYIKGVTFSQEIQQNWASRNEENKRLSTSSSQDDYFEKQRLIQEAIAQLKQTGSVSSEIAKEVDVESLKESLENPQTGQASALSMLGQGGESQEAAKNSVLDSKNAIPNPLTLDEETQNNQRLATLDKIAYEASKAKEKEEIKQEIEESLTSKNQESTMTTSTSMGVFLEKTLVQTSTTKPQNVSEEVKNAYNPLEVKEGENIVQNAVSFVDEVSGKTISVPLSEENVEKLVAKFGSLEEASDYVKGWYYDAAYNMGYLSGDSNGDGSISLEEGIHLKSLVSLKDSQYYSISERIPGGEEAQKKFLEQVGFIDNLGDYINHSISQDSNLDGALNLNEMMGDNNELVLFKTGGESNNVDIFVIQKFSFEIGEVEETLNDILLNLGTKDEKQEVTNSDSKDEEEENQEKLVAKKEEMQEWLEMAKKLQDENYLNSLDSKERENLIKTEVILNNLFASA</sequence>
<feature type="region of interest" description="Disordered" evidence="2">
    <location>
        <begin position="399"/>
        <end position="418"/>
    </location>
</feature>
<feature type="coiled-coil region" evidence="1">
    <location>
        <begin position="139"/>
        <end position="167"/>
    </location>
</feature>
<evidence type="ECO:0000256" key="1">
    <source>
        <dbReference type="SAM" id="Coils"/>
    </source>
</evidence>
<keyword evidence="1" id="KW-0175">Coiled coil</keyword>
<dbReference type="EMBL" id="UGJF01000001">
    <property type="protein sequence ID" value="STQ87923.1"/>
    <property type="molecule type" value="Genomic_DNA"/>
</dbReference>